<dbReference type="GO" id="GO:0003677">
    <property type="term" value="F:DNA binding"/>
    <property type="evidence" value="ECO:0007669"/>
    <property type="project" value="UniProtKB-KW"/>
</dbReference>
<keyword evidence="2" id="KW-0805">Transcription regulation</keyword>
<keyword evidence="3" id="KW-0238">DNA-binding</keyword>
<evidence type="ECO:0000313" key="6">
    <source>
        <dbReference type="Proteomes" id="UP001172102"/>
    </source>
</evidence>
<keyword evidence="4" id="KW-0804">Transcription</keyword>
<sequence length="166" mass="18774">MRDLSVTAIPLCNQLAQCDVLLSLQYGRPQSIRLEDCDVKPLQPSDFQNCGLNTRMVYDIQATELSVIMSRGLRKRFRLASTPESRQCSLHELDKSLAEWSLRLPETLHIKSTSSLGGLTYQSPTLVQYGTFAPPVHTAGTIDARRYRNMCHGIHPVHILANLRRR</sequence>
<dbReference type="PANTHER" id="PTHR47171">
    <property type="entry name" value="FARA-RELATED"/>
    <property type="match status" value="1"/>
</dbReference>
<protein>
    <submittedName>
        <fullName evidence="5">Uncharacterized protein</fullName>
    </submittedName>
</protein>
<proteinExistence type="predicted"/>
<keyword evidence="6" id="KW-1185">Reference proteome</keyword>
<dbReference type="EMBL" id="JAUKUA010000002">
    <property type="protein sequence ID" value="KAK0725088.1"/>
    <property type="molecule type" value="Genomic_DNA"/>
</dbReference>
<dbReference type="AlphaFoldDB" id="A0AA40E7A8"/>
<organism evidence="5 6">
    <name type="scientific">Lasiosphaeris hirsuta</name>
    <dbReference type="NCBI Taxonomy" id="260670"/>
    <lineage>
        <taxon>Eukaryota</taxon>
        <taxon>Fungi</taxon>
        <taxon>Dikarya</taxon>
        <taxon>Ascomycota</taxon>
        <taxon>Pezizomycotina</taxon>
        <taxon>Sordariomycetes</taxon>
        <taxon>Sordariomycetidae</taxon>
        <taxon>Sordariales</taxon>
        <taxon>Lasiosphaeriaceae</taxon>
        <taxon>Lasiosphaeris</taxon>
    </lineage>
</organism>
<evidence type="ECO:0000313" key="5">
    <source>
        <dbReference type="EMBL" id="KAK0725088.1"/>
    </source>
</evidence>
<evidence type="ECO:0000256" key="2">
    <source>
        <dbReference type="ARBA" id="ARBA00023015"/>
    </source>
</evidence>
<comment type="caution">
    <text evidence="5">The sequence shown here is derived from an EMBL/GenBank/DDBJ whole genome shotgun (WGS) entry which is preliminary data.</text>
</comment>
<dbReference type="Proteomes" id="UP001172102">
    <property type="component" value="Unassembled WGS sequence"/>
</dbReference>
<evidence type="ECO:0000256" key="4">
    <source>
        <dbReference type="ARBA" id="ARBA00023163"/>
    </source>
</evidence>
<keyword evidence="1" id="KW-0862">Zinc</keyword>
<evidence type="ECO:0000256" key="3">
    <source>
        <dbReference type="ARBA" id="ARBA00023125"/>
    </source>
</evidence>
<dbReference type="InterPro" id="IPR052073">
    <property type="entry name" value="Amide_Lactam_Regulators"/>
</dbReference>
<name>A0AA40E7A8_9PEZI</name>
<gene>
    <name evidence="5" type="ORF">B0H67DRAFT_121159</name>
</gene>
<reference evidence="5" key="1">
    <citation type="submission" date="2023-06" db="EMBL/GenBank/DDBJ databases">
        <title>Genome-scale phylogeny and comparative genomics of the fungal order Sordariales.</title>
        <authorList>
            <consortium name="Lawrence Berkeley National Laboratory"/>
            <person name="Hensen N."/>
            <person name="Bonometti L."/>
            <person name="Westerberg I."/>
            <person name="Brannstrom I.O."/>
            <person name="Guillou S."/>
            <person name="Cros-Aarteil S."/>
            <person name="Calhoun S."/>
            <person name="Haridas S."/>
            <person name="Kuo A."/>
            <person name="Mondo S."/>
            <person name="Pangilinan J."/>
            <person name="Riley R."/>
            <person name="Labutti K."/>
            <person name="Andreopoulos B."/>
            <person name="Lipzen A."/>
            <person name="Chen C."/>
            <person name="Yanf M."/>
            <person name="Daum C."/>
            <person name="Ng V."/>
            <person name="Clum A."/>
            <person name="Steindorff A."/>
            <person name="Ohm R."/>
            <person name="Martin F."/>
            <person name="Silar P."/>
            <person name="Natvig D."/>
            <person name="Lalanne C."/>
            <person name="Gautier V."/>
            <person name="Ament-Velasquez S.L."/>
            <person name="Kruys A."/>
            <person name="Hutchinson M.I."/>
            <person name="Powell A.J."/>
            <person name="Barry K."/>
            <person name="Miller A.N."/>
            <person name="Grigoriev I.V."/>
            <person name="Debuchy R."/>
            <person name="Gladieux P."/>
            <person name="Thoren M.H."/>
            <person name="Johannesson H."/>
        </authorList>
    </citation>
    <scope>NUCLEOTIDE SEQUENCE</scope>
    <source>
        <strain evidence="5">SMH4607-1</strain>
    </source>
</reference>
<dbReference type="CDD" id="cd12148">
    <property type="entry name" value="fungal_TF_MHR"/>
    <property type="match status" value="1"/>
</dbReference>
<evidence type="ECO:0000256" key="1">
    <source>
        <dbReference type="ARBA" id="ARBA00022833"/>
    </source>
</evidence>
<accession>A0AA40E7A8</accession>
<dbReference type="PANTHER" id="PTHR47171:SF4">
    <property type="entry name" value="ACETAMIDASE REGULATORY PROTEIN"/>
    <property type="match status" value="1"/>
</dbReference>